<reference evidence="3" key="1">
    <citation type="submission" date="2023-08" db="EMBL/GenBank/DDBJ databases">
        <title>Complete genome sequence of Shewanella oncorhynchi Z-P2, a siderophore putrebactin-producing bacterium.</title>
        <authorList>
            <person name="Zhang Y."/>
        </authorList>
    </citation>
    <scope>NUCLEOTIDE SEQUENCE</scope>
    <source>
        <strain evidence="3">Z-P2</strain>
    </source>
</reference>
<proteinExistence type="predicted"/>
<name>A0AA50KH22_9GAMM</name>
<keyword evidence="1" id="KW-0472">Membrane</keyword>
<evidence type="ECO:0000313" key="3">
    <source>
        <dbReference type="EMBL" id="WMB74764.1"/>
    </source>
</evidence>
<accession>A0AA50KH22</accession>
<dbReference type="Gene3D" id="3.40.50.1820">
    <property type="entry name" value="alpha/beta hydrolase"/>
    <property type="match status" value="1"/>
</dbReference>
<dbReference type="InterPro" id="IPR000073">
    <property type="entry name" value="AB_hydrolase_1"/>
</dbReference>
<keyword evidence="3" id="KW-0378">Hydrolase</keyword>
<dbReference type="GO" id="GO:0016787">
    <property type="term" value="F:hydrolase activity"/>
    <property type="evidence" value="ECO:0007669"/>
    <property type="project" value="UniProtKB-KW"/>
</dbReference>
<dbReference type="Proteomes" id="UP001236800">
    <property type="component" value="Chromosome"/>
</dbReference>
<sequence>MKAIIIGSTKHLFLAAVYASTGIVVALLATGIYFLNARPELSLWHTVELKNEFHYNTKLANFNEYLALEDRLFAEVERKVVKKIPANEFSPVNRYVKNSLSDPAHWPQNWNRSYEWPVANAEFGVLLLHGMSDSPYALSNVAAHFKGKAHVLGLRLPGHGTIPSGLTELYWQDLAAAVNLATAHMRQTLKDKPLFVVAFSTGAAVALNHELERISHDKAPDYDGMIFISPAIGLAPSAAAARWQSWIGRLLELDKLQWNSIQVEYDPFKYTSFAVNAGDVVYQLALRNQGLLAGLTPQQRAQVPSILTFQSVVDATVSTAAVVNNLYQTLPEKGHELVLFDMNRLDVNAKMVSNDPLAGLLANINNPELHYRGTVVENISNETTQVQARYFGLDELGLDEQNLDTQDIDAQGKVLTQVSENVRILDLYWPAGVYSLSHVALPFGIDDGLYGAVIQPDLHRIQIGASASRGERGLYSVSASEMLRQKWNPFFPYLLERMDEYRLAHMHSH</sequence>
<organism evidence="3">
    <name type="scientific">Shewanella oncorhynchi</name>
    <dbReference type="NCBI Taxonomy" id="2726434"/>
    <lineage>
        <taxon>Bacteria</taxon>
        <taxon>Pseudomonadati</taxon>
        <taxon>Pseudomonadota</taxon>
        <taxon>Gammaproteobacteria</taxon>
        <taxon>Alteromonadales</taxon>
        <taxon>Shewanellaceae</taxon>
        <taxon>Shewanella</taxon>
    </lineage>
</organism>
<feature type="transmembrane region" description="Helical" evidence="1">
    <location>
        <begin position="12"/>
        <end position="35"/>
    </location>
</feature>
<evidence type="ECO:0000259" key="2">
    <source>
        <dbReference type="Pfam" id="PF12697"/>
    </source>
</evidence>
<gene>
    <name evidence="3" type="ORF">RA178_09280</name>
</gene>
<evidence type="ECO:0000256" key="1">
    <source>
        <dbReference type="SAM" id="Phobius"/>
    </source>
</evidence>
<dbReference type="EMBL" id="CP132914">
    <property type="protein sequence ID" value="WMB74764.1"/>
    <property type="molecule type" value="Genomic_DNA"/>
</dbReference>
<dbReference type="GeneID" id="301339373"/>
<keyword evidence="1" id="KW-1133">Transmembrane helix</keyword>
<keyword evidence="1" id="KW-0812">Transmembrane</keyword>
<feature type="domain" description="AB hydrolase-1" evidence="2">
    <location>
        <begin position="125"/>
        <end position="305"/>
    </location>
</feature>
<dbReference type="RefSeq" id="WP_306685194.1">
    <property type="nucleotide sequence ID" value="NZ_CP132914.1"/>
</dbReference>
<dbReference type="Pfam" id="PF12697">
    <property type="entry name" value="Abhydrolase_6"/>
    <property type="match status" value="1"/>
</dbReference>
<dbReference type="KEGG" id="sog:RA178_09280"/>
<dbReference type="SUPFAM" id="SSF53474">
    <property type="entry name" value="alpha/beta-Hydrolases"/>
    <property type="match status" value="1"/>
</dbReference>
<dbReference type="AlphaFoldDB" id="A0AA50KH22"/>
<dbReference type="InterPro" id="IPR029058">
    <property type="entry name" value="AB_hydrolase_fold"/>
</dbReference>
<protein>
    <submittedName>
        <fullName evidence="3">Alpha/beta fold hydrolase</fullName>
    </submittedName>
</protein>